<keyword evidence="3" id="KW-1185">Reference proteome</keyword>
<evidence type="ECO:0000313" key="3">
    <source>
        <dbReference type="Proteomes" id="UP000499080"/>
    </source>
</evidence>
<name>A0A4Y2KPG8_ARAVE</name>
<accession>A0A4Y2KPG8</accession>
<protein>
    <submittedName>
        <fullName evidence="2">Uncharacterized protein</fullName>
    </submittedName>
</protein>
<keyword evidence="1" id="KW-0732">Signal</keyword>
<dbReference type="EMBL" id="BGPR01004789">
    <property type="protein sequence ID" value="GBN03373.1"/>
    <property type="molecule type" value="Genomic_DNA"/>
</dbReference>
<dbReference type="OrthoDB" id="6410163at2759"/>
<reference evidence="2 3" key="1">
    <citation type="journal article" date="2019" name="Sci. Rep.">
        <title>Orb-weaving spider Araneus ventricosus genome elucidates the spidroin gene catalogue.</title>
        <authorList>
            <person name="Kono N."/>
            <person name="Nakamura H."/>
            <person name="Ohtoshi R."/>
            <person name="Moran D.A.P."/>
            <person name="Shinohara A."/>
            <person name="Yoshida Y."/>
            <person name="Fujiwara M."/>
            <person name="Mori M."/>
            <person name="Tomita M."/>
            <person name="Arakawa K."/>
        </authorList>
    </citation>
    <scope>NUCLEOTIDE SEQUENCE [LARGE SCALE GENOMIC DNA]</scope>
</reference>
<evidence type="ECO:0000256" key="1">
    <source>
        <dbReference type="SAM" id="SignalP"/>
    </source>
</evidence>
<gene>
    <name evidence="2" type="ORF">AVEN_237237_1</name>
</gene>
<proteinExistence type="predicted"/>
<organism evidence="2 3">
    <name type="scientific">Araneus ventricosus</name>
    <name type="common">Orbweaver spider</name>
    <name type="synonym">Epeira ventricosa</name>
    <dbReference type="NCBI Taxonomy" id="182803"/>
    <lineage>
        <taxon>Eukaryota</taxon>
        <taxon>Metazoa</taxon>
        <taxon>Ecdysozoa</taxon>
        <taxon>Arthropoda</taxon>
        <taxon>Chelicerata</taxon>
        <taxon>Arachnida</taxon>
        <taxon>Araneae</taxon>
        <taxon>Araneomorphae</taxon>
        <taxon>Entelegynae</taxon>
        <taxon>Araneoidea</taxon>
        <taxon>Araneidae</taxon>
        <taxon>Araneus</taxon>
    </lineage>
</organism>
<feature type="chain" id="PRO_5021246382" evidence="1">
    <location>
        <begin position="20"/>
        <end position="237"/>
    </location>
</feature>
<dbReference type="Proteomes" id="UP000499080">
    <property type="component" value="Unassembled WGS sequence"/>
</dbReference>
<evidence type="ECO:0000313" key="2">
    <source>
        <dbReference type="EMBL" id="GBN03373.1"/>
    </source>
</evidence>
<feature type="signal peptide" evidence="1">
    <location>
        <begin position="1"/>
        <end position="19"/>
    </location>
</feature>
<sequence>MHWCWFVIFCLPYLCFSTARPWNVDDLETGVDVISQGSSPLTKTIDSMTSSLSKALKTASPNLTPVLSISSLAYVGYVASVMFFPTALREVGLPVLHDFKFEPRSIRTSESGFIDSLATGFMKDMIGRTEAADILRNTSVNAIRGGAGALRKTTRFINNGLDSFRGIVDRIVTALSPECLARTMCQIGQFTSIHMPALGPVLRTINTVDLDDYSQALIDGTTIGDCSAVYFQCPLEV</sequence>
<dbReference type="AlphaFoldDB" id="A0A4Y2KPG8"/>
<comment type="caution">
    <text evidence="2">The sequence shown here is derived from an EMBL/GenBank/DDBJ whole genome shotgun (WGS) entry which is preliminary data.</text>
</comment>